<dbReference type="SUPFAM" id="SSF54001">
    <property type="entry name" value="Cysteine proteinases"/>
    <property type="match status" value="1"/>
</dbReference>
<dbReference type="Proteomes" id="UP000234956">
    <property type="component" value="Unassembled WGS sequence"/>
</dbReference>
<organism evidence="2 3">
    <name type="scientific">Lysinibacillus fusiformis</name>
    <dbReference type="NCBI Taxonomy" id="28031"/>
    <lineage>
        <taxon>Bacteria</taxon>
        <taxon>Bacillati</taxon>
        <taxon>Bacillota</taxon>
        <taxon>Bacilli</taxon>
        <taxon>Bacillales</taxon>
        <taxon>Bacillaceae</taxon>
        <taxon>Lysinibacillus</taxon>
    </lineage>
</organism>
<protein>
    <recommendedName>
        <fullName evidence="4">Permuted papain-like amidase enzyme, YaeF/YiiX, C92 family</fullName>
    </recommendedName>
</protein>
<evidence type="ECO:0008006" key="4">
    <source>
        <dbReference type="Google" id="ProtNLM"/>
    </source>
</evidence>
<evidence type="ECO:0000313" key="3">
    <source>
        <dbReference type="Proteomes" id="UP000234956"/>
    </source>
</evidence>
<feature type="chain" id="PRO_5039080032" description="Permuted papain-like amidase enzyme, YaeF/YiiX, C92 family" evidence="1">
    <location>
        <begin position="26"/>
        <end position="276"/>
    </location>
</feature>
<comment type="caution">
    <text evidence="2">The sequence shown here is derived from an EMBL/GenBank/DDBJ whole genome shotgun (WGS) entry which is preliminary data.</text>
</comment>
<evidence type="ECO:0000313" key="2">
    <source>
        <dbReference type="EMBL" id="PKU53664.1"/>
    </source>
</evidence>
<dbReference type="InterPro" id="IPR038765">
    <property type="entry name" value="Papain-like_cys_pep_sf"/>
</dbReference>
<dbReference type="Pfam" id="PF05708">
    <property type="entry name" value="Peptidase_C92"/>
    <property type="match status" value="1"/>
</dbReference>
<sequence>MKNKMIKMSAIAVISISLFNFGTNASLAKSEGDSFEQLVQKLEETKNYIQSGIELSINERDQLSIENYNMLHDYLEENPNIDHEKKISIVDQVNDLDVIIYDSQLENKSISYTNNDDTAISPFALEIGGGTSRYKGDILISNVAKSYDVIRHGHTALMSTIPNYVVEAVRSGVVHNPASVYWGQSHINDEELYYVKDAPDSAYLAAYQFAVDQVGEPYNVKTGFDNNDEWYCSKLVYKAWQSAGYRVGPKMGPVLPIDIAASGNTIKYSNVPKNMF</sequence>
<accession>A0A2I0V5T2</accession>
<dbReference type="InterPro" id="IPR024453">
    <property type="entry name" value="Peptidase_C92"/>
</dbReference>
<dbReference type="Gene3D" id="3.90.1720.10">
    <property type="entry name" value="endopeptidase domain like (from Nostoc punctiforme)"/>
    <property type="match status" value="1"/>
</dbReference>
<evidence type="ECO:0000256" key="1">
    <source>
        <dbReference type="SAM" id="SignalP"/>
    </source>
</evidence>
<reference evidence="2 3" key="1">
    <citation type="submission" date="2017-10" db="EMBL/GenBank/DDBJ databases">
        <title>Draft genome of Lysinibacillus fusiformis strain Juneja, a laboratory-derived pathogen of Drosophila melanogaster.</title>
        <authorList>
            <person name="Smith B.R."/>
            <person name="Unckless R.L."/>
        </authorList>
    </citation>
    <scope>NUCLEOTIDE SEQUENCE [LARGE SCALE GENOMIC DNA]</scope>
    <source>
        <strain evidence="2 3">Juneja</strain>
    </source>
</reference>
<proteinExistence type="predicted"/>
<gene>
    <name evidence="2" type="ORF">CRI88_04900</name>
</gene>
<dbReference type="AlphaFoldDB" id="A0A2I0V5T2"/>
<dbReference type="EMBL" id="PDFK01000001">
    <property type="protein sequence ID" value="PKU53664.1"/>
    <property type="molecule type" value="Genomic_DNA"/>
</dbReference>
<dbReference type="RefSeq" id="WP_101966454.1">
    <property type="nucleotide sequence ID" value="NZ_PDFK01000001.1"/>
</dbReference>
<keyword evidence="1" id="KW-0732">Signal</keyword>
<name>A0A2I0V5T2_9BACI</name>
<feature type="signal peptide" evidence="1">
    <location>
        <begin position="1"/>
        <end position="25"/>
    </location>
</feature>